<dbReference type="EMBL" id="LSSL01002048">
    <property type="protein sequence ID" value="OLY81960.1"/>
    <property type="molecule type" value="Genomic_DNA"/>
</dbReference>
<keyword evidence="5" id="KW-1185">Reference proteome</keyword>
<name>A0A1R0GYJ5_9FUNG</name>
<evidence type="ECO:0000256" key="1">
    <source>
        <dbReference type="SAM" id="MobiDB-lite"/>
    </source>
</evidence>
<evidence type="ECO:0000256" key="3">
    <source>
        <dbReference type="SAM" id="SignalP"/>
    </source>
</evidence>
<proteinExistence type="predicted"/>
<sequence length="558" mass="62787">MKTNLLKSLFFLASHSGISLADDLNCRGSKIISTMADMNAIKHCETLEGSFLVKDFEGSGYFNLTAQKLIGSFEVVNGNAFGFGFPNLKQVRGSLKISGKNVEVINLPEISSFYGSFHLVSTKVNSLELNNLIKSTGYISIRDNQELLYLCLQKLASAIDREIPDMKMKLKGLSGGIKLENNPKLMKVLIPSLAIVGDFLVSGSGLEYIDANNMVYSNSVILKDNFKLNGVDFPNLLYCNENLILKGKYTNAYFDNLKSIRGSFINYLFNIYENNLRYINEYHIPKSNMENVSAITLPRYDTSVNNMILHGDVGTKTFVYLSDIMHGIVMNDQNSNKCAQFTQSLRKYYGCKIECSVEPLDSIIDSIFAAYFSKYSPQKHIQKLKLNSDPIVEKSNVGCGSNDDSNCYSLSCNKSQINGCKPDLQFESHNVLNKSEPFDQTSEFKGKSVNKTTIESSENIQNENEHRKKLRIDLPDRENLENKSEQVDISEDVTLQDANFTNDIRTSNDQTKEMQTEGQEQRRETMKVYDNSKINASGSVTFNFLIAFILCVFVMKLS</sequence>
<protein>
    <recommendedName>
        <fullName evidence="6">Protein ecm33</fullName>
    </recommendedName>
</protein>
<reference evidence="4 5" key="1">
    <citation type="journal article" date="2016" name="Mol. Biol. Evol.">
        <title>Genome-Wide Survey of Gut Fungi (Harpellales) Reveals the First Horizontally Transferred Ubiquitin Gene from a Mosquito Host.</title>
        <authorList>
            <person name="Wang Y."/>
            <person name="White M.M."/>
            <person name="Kvist S."/>
            <person name="Moncalvo J.M."/>
        </authorList>
    </citation>
    <scope>NUCLEOTIDE SEQUENCE [LARGE SCALE GENOMIC DNA]</scope>
    <source>
        <strain evidence="4 5">ALG-7-W6</strain>
    </source>
</reference>
<dbReference type="SUPFAM" id="SSF52058">
    <property type="entry name" value="L domain-like"/>
    <property type="match status" value="1"/>
</dbReference>
<feature type="chain" id="PRO_5010174233" description="Protein ecm33" evidence="3">
    <location>
        <begin position="22"/>
        <end position="558"/>
    </location>
</feature>
<dbReference type="Gene3D" id="3.80.20.20">
    <property type="entry name" value="Receptor L-domain"/>
    <property type="match status" value="1"/>
</dbReference>
<keyword evidence="2" id="KW-0812">Transmembrane</keyword>
<dbReference type="AlphaFoldDB" id="A0A1R0GYJ5"/>
<keyword evidence="2" id="KW-0472">Membrane</keyword>
<feature type="region of interest" description="Disordered" evidence="1">
    <location>
        <begin position="438"/>
        <end position="466"/>
    </location>
</feature>
<evidence type="ECO:0008006" key="6">
    <source>
        <dbReference type="Google" id="ProtNLM"/>
    </source>
</evidence>
<organism evidence="4 5">
    <name type="scientific">Smittium mucronatum</name>
    <dbReference type="NCBI Taxonomy" id="133383"/>
    <lineage>
        <taxon>Eukaryota</taxon>
        <taxon>Fungi</taxon>
        <taxon>Fungi incertae sedis</taxon>
        <taxon>Zoopagomycota</taxon>
        <taxon>Kickxellomycotina</taxon>
        <taxon>Harpellomycetes</taxon>
        <taxon>Harpellales</taxon>
        <taxon>Legeriomycetaceae</taxon>
        <taxon>Smittium</taxon>
    </lineage>
</organism>
<evidence type="ECO:0000313" key="5">
    <source>
        <dbReference type="Proteomes" id="UP000187455"/>
    </source>
</evidence>
<dbReference type="InterPro" id="IPR036941">
    <property type="entry name" value="Rcpt_L-dom_sf"/>
</dbReference>
<feature type="compositionally biased region" description="Polar residues" evidence="1">
    <location>
        <begin position="438"/>
        <end position="453"/>
    </location>
</feature>
<dbReference type="OrthoDB" id="6612654at2759"/>
<evidence type="ECO:0000256" key="2">
    <source>
        <dbReference type="SAM" id="Phobius"/>
    </source>
</evidence>
<accession>A0A1R0GYJ5</accession>
<keyword evidence="2" id="KW-1133">Transmembrane helix</keyword>
<evidence type="ECO:0000313" key="4">
    <source>
        <dbReference type="EMBL" id="OLY81960.1"/>
    </source>
</evidence>
<comment type="caution">
    <text evidence="4">The sequence shown here is derived from an EMBL/GenBank/DDBJ whole genome shotgun (WGS) entry which is preliminary data.</text>
</comment>
<dbReference type="Proteomes" id="UP000187455">
    <property type="component" value="Unassembled WGS sequence"/>
</dbReference>
<feature type="signal peptide" evidence="3">
    <location>
        <begin position="1"/>
        <end position="21"/>
    </location>
</feature>
<feature type="transmembrane region" description="Helical" evidence="2">
    <location>
        <begin position="536"/>
        <end position="555"/>
    </location>
</feature>
<gene>
    <name evidence="4" type="ORF">AYI68_g3930</name>
</gene>
<keyword evidence="3" id="KW-0732">Signal</keyword>